<dbReference type="EMBL" id="LAZR01035203">
    <property type="protein sequence ID" value="KKL28141.1"/>
    <property type="molecule type" value="Genomic_DNA"/>
</dbReference>
<proteinExistence type="predicted"/>
<accession>A0A0F9EE44</accession>
<comment type="caution">
    <text evidence="1">The sequence shown here is derived from an EMBL/GenBank/DDBJ whole genome shotgun (WGS) entry which is preliminary data.</text>
</comment>
<name>A0A0F9EE44_9ZZZZ</name>
<dbReference type="AlphaFoldDB" id="A0A0F9EE44"/>
<gene>
    <name evidence="1" type="ORF">LCGC14_2378150</name>
</gene>
<organism evidence="1">
    <name type="scientific">marine sediment metagenome</name>
    <dbReference type="NCBI Taxonomy" id="412755"/>
    <lineage>
        <taxon>unclassified sequences</taxon>
        <taxon>metagenomes</taxon>
        <taxon>ecological metagenomes</taxon>
    </lineage>
</organism>
<protein>
    <submittedName>
        <fullName evidence="1">Uncharacterized protein</fullName>
    </submittedName>
</protein>
<sequence>MNDMAVEAIVQLCEGNPGAATVCAQMVKAYGEDALVPLGELGIKGPEIWLLYKDENGEDLEATHQSLVDGTSMASLRRNRDSQFFEEVAE</sequence>
<reference evidence="1" key="1">
    <citation type="journal article" date="2015" name="Nature">
        <title>Complex archaea that bridge the gap between prokaryotes and eukaryotes.</title>
        <authorList>
            <person name="Spang A."/>
            <person name="Saw J.H."/>
            <person name="Jorgensen S.L."/>
            <person name="Zaremba-Niedzwiedzka K."/>
            <person name="Martijn J."/>
            <person name="Lind A.E."/>
            <person name="van Eijk R."/>
            <person name="Schleper C."/>
            <person name="Guy L."/>
            <person name="Ettema T.J."/>
        </authorList>
    </citation>
    <scope>NUCLEOTIDE SEQUENCE</scope>
</reference>
<evidence type="ECO:0000313" key="1">
    <source>
        <dbReference type="EMBL" id="KKL28141.1"/>
    </source>
</evidence>